<dbReference type="InterPro" id="IPR036390">
    <property type="entry name" value="WH_DNA-bd_sf"/>
</dbReference>
<dbReference type="PANTHER" id="PTHR33221:SF15">
    <property type="entry name" value="HTH-TYPE TRANSCRIPTIONAL REGULATOR YWGB-RELATED"/>
    <property type="match status" value="1"/>
</dbReference>
<name>G4Q4A0_ACIIR</name>
<sequence length="166" mass="18780">MKSDFIVAVHALVYLTHLGTLVSSDELARNICTNPVRVRKIMGKLKKLGLVETKEGHVGGYAAVSGTEKATLLTIADGLGISFVDTKWRSGTEDMDCFISSGMSLVFDRLYEEMDRACREELKHITLESIAQEVVERQRARMEKCHGERCHDCPAWDRYERNRSRS</sequence>
<protein>
    <recommendedName>
        <fullName evidence="3">Transcriptional regulator</fullName>
    </recommendedName>
</protein>
<accession>G4Q4A0</accession>
<dbReference type="KEGG" id="ain:Acin_0656"/>
<evidence type="ECO:0000313" key="1">
    <source>
        <dbReference type="EMBL" id="AEQ21894.1"/>
    </source>
</evidence>
<evidence type="ECO:0000313" key="2">
    <source>
        <dbReference type="Proteomes" id="UP000007093"/>
    </source>
</evidence>
<dbReference type="GeneID" id="92878120"/>
<dbReference type="GO" id="GO:0005829">
    <property type="term" value="C:cytosol"/>
    <property type="evidence" value="ECO:0007669"/>
    <property type="project" value="TreeGrafter"/>
</dbReference>
<dbReference type="InterPro" id="IPR000944">
    <property type="entry name" value="Tscrpt_reg_Rrf2"/>
</dbReference>
<dbReference type="RefSeq" id="WP_009015574.1">
    <property type="nucleotide sequence ID" value="NC_016077.1"/>
</dbReference>
<organism evidence="1 2">
    <name type="scientific">Acidaminococcus intestini (strain RyC-MR95)</name>
    <dbReference type="NCBI Taxonomy" id="568816"/>
    <lineage>
        <taxon>Bacteria</taxon>
        <taxon>Bacillati</taxon>
        <taxon>Bacillota</taxon>
        <taxon>Negativicutes</taxon>
        <taxon>Acidaminococcales</taxon>
        <taxon>Acidaminococcaceae</taxon>
        <taxon>Acidaminococcus</taxon>
    </lineage>
</organism>
<evidence type="ECO:0008006" key="3">
    <source>
        <dbReference type="Google" id="ProtNLM"/>
    </source>
</evidence>
<reference evidence="1 2" key="1">
    <citation type="journal article" date="2011" name="J. Bacteriol.">
        <title>Complete genome sequence of Acidaminococcus intestini RYC-MR95, a Gram-negative bacterium from the phylum Firmicutes.</title>
        <authorList>
            <person name="D'Auria G."/>
            <person name="Galan J.C."/>
            <person name="Rodriguez-Alcayna M."/>
            <person name="Moya A."/>
            <person name="Baquero F."/>
            <person name="Latorre A."/>
        </authorList>
    </citation>
    <scope>NUCLEOTIDE SEQUENCE [LARGE SCALE GENOMIC DNA]</scope>
    <source>
        <strain evidence="1 2">RyC-MR95</strain>
    </source>
</reference>
<dbReference type="PATRIC" id="fig|568816.4.peg.637"/>
<dbReference type="STRING" id="568816.Acin_0656"/>
<keyword evidence="2" id="KW-1185">Reference proteome</keyword>
<dbReference type="PROSITE" id="PS51197">
    <property type="entry name" value="HTH_RRF2_2"/>
    <property type="match status" value="1"/>
</dbReference>
<dbReference type="InterPro" id="IPR036388">
    <property type="entry name" value="WH-like_DNA-bd_sf"/>
</dbReference>
<dbReference type="eggNOG" id="COG1959">
    <property type="taxonomic scope" value="Bacteria"/>
</dbReference>
<dbReference type="PANTHER" id="PTHR33221">
    <property type="entry name" value="WINGED HELIX-TURN-HELIX TRANSCRIPTIONAL REGULATOR, RRF2 FAMILY"/>
    <property type="match status" value="1"/>
</dbReference>
<gene>
    <name evidence="1" type="ordered locus">Acin_0656</name>
</gene>
<dbReference type="SUPFAM" id="SSF46785">
    <property type="entry name" value="Winged helix' DNA-binding domain"/>
    <property type="match status" value="1"/>
</dbReference>
<dbReference type="EMBL" id="CP003058">
    <property type="protein sequence ID" value="AEQ21894.1"/>
    <property type="molecule type" value="Genomic_DNA"/>
</dbReference>
<dbReference type="AlphaFoldDB" id="G4Q4A0"/>
<dbReference type="GO" id="GO:0003700">
    <property type="term" value="F:DNA-binding transcription factor activity"/>
    <property type="evidence" value="ECO:0007669"/>
    <property type="project" value="TreeGrafter"/>
</dbReference>
<dbReference type="Gene3D" id="1.10.10.10">
    <property type="entry name" value="Winged helix-like DNA-binding domain superfamily/Winged helix DNA-binding domain"/>
    <property type="match status" value="1"/>
</dbReference>
<dbReference type="InParanoid" id="G4Q4A0"/>
<dbReference type="Proteomes" id="UP000007093">
    <property type="component" value="Chromosome"/>
</dbReference>
<dbReference type="Pfam" id="PF02082">
    <property type="entry name" value="Rrf2"/>
    <property type="match status" value="1"/>
</dbReference>
<proteinExistence type="predicted"/>
<dbReference type="HOGENOM" id="CLU_107144_4_3_9"/>